<dbReference type="Gene3D" id="3.40.50.150">
    <property type="entry name" value="Vaccinia Virus protein VP39"/>
    <property type="match status" value="1"/>
</dbReference>
<keyword evidence="10" id="KW-1133">Transmembrane helix</keyword>
<dbReference type="SUPFAM" id="SSF53335">
    <property type="entry name" value="S-adenosyl-L-methionine-dependent methyltransferases"/>
    <property type="match status" value="1"/>
</dbReference>
<evidence type="ECO:0000256" key="1">
    <source>
        <dbReference type="ARBA" id="ARBA00004141"/>
    </source>
</evidence>
<evidence type="ECO:0000313" key="15">
    <source>
        <dbReference type="Proteomes" id="UP000186817"/>
    </source>
</evidence>
<dbReference type="GO" id="GO:0006665">
    <property type="term" value="P:sphingolipid metabolic process"/>
    <property type="evidence" value="ECO:0007669"/>
    <property type="project" value="UniProtKB-KW"/>
</dbReference>
<keyword evidence="11" id="KW-0443">Lipid metabolism</keyword>
<dbReference type="InterPro" id="IPR052290">
    <property type="entry name" value="Sphingo_C9-MT"/>
</dbReference>
<dbReference type="InterPro" id="IPR029063">
    <property type="entry name" value="SAM-dependent_MTases_sf"/>
</dbReference>
<keyword evidence="12" id="KW-0472">Membrane</keyword>
<comment type="caution">
    <text evidence="14">The sequence shown here is derived from an EMBL/GenBank/DDBJ whole genome shotgun (WGS) entry which is preliminary data.</text>
</comment>
<dbReference type="GO" id="GO:0016020">
    <property type="term" value="C:membrane"/>
    <property type="evidence" value="ECO:0007669"/>
    <property type="project" value="UniProtKB-SubCell"/>
</dbReference>
<comment type="pathway">
    <text evidence="3">Sphingolipid metabolism.</text>
</comment>
<evidence type="ECO:0000256" key="6">
    <source>
        <dbReference type="ARBA" id="ARBA00022679"/>
    </source>
</evidence>
<dbReference type="GO" id="GO:0032259">
    <property type="term" value="P:methylation"/>
    <property type="evidence" value="ECO:0007669"/>
    <property type="project" value="UniProtKB-KW"/>
</dbReference>
<accession>A0A1Q9CGS9</accession>
<evidence type="ECO:0000256" key="12">
    <source>
        <dbReference type="ARBA" id="ARBA00023136"/>
    </source>
</evidence>
<dbReference type="EMBL" id="LSRX01001220">
    <property type="protein sequence ID" value="OLP82148.1"/>
    <property type="molecule type" value="Genomic_DNA"/>
</dbReference>
<keyword evidence="5" id="KW-0489">Methyltransferase</keyword>
<keyword evidence="15" id="KW-1185">Reference proteome</keyword>
<organism evidence="14 15">
    <name type="scientific">Symbiodinium microadriaticum</name>
    <name type="common">Dinoflagellate</name>
    <name type="synonym">Zooxanthella microadriatica</name>
    <dbReference type="NCBI Taxonomy" id="2951"/>
    <lineage>
        <taxon>Eukaryota</taxon>
        <taxon>Sar</taxon>
        <taxon>Alveolata</taxon>
        <taxon>Dinophyceae</taxon>
        <taxon>Suessiales</taxon>
        <taxon>Symbiodiniaceae</taxon>
        <taxon>Symbiodinium</taxon>
    </lineage>
</organism>
<dbReference type="GO" id="GO:0008168">
    <property type="term" value="F:methyltransferase activity"/>
    <property type="evidence" value="ECO:0007669"/>
    <property type="project" value="UniProtKB-KW"/>
</dbReference>
<evidence type="ECO:0000256" key="8">
    <source>
        <dbReference type="ARBA" id="ARBA00022692"/>
    </source>
</evidence>
<dbReference type="PANTHER" id="PTHR45197:SF1">
    <property type="entry name" value="SPHINGOLIPID C9-METHYLTRANSFERASE A-RELATED"/>
    <property type="match status" value="1"/>
</dbReference>
<dbReference type="AlphaFoldDB" id="A0A1Q9CGS9"/>
<name>A0A1Q9CGS9_SYMMI</name>
<proteinExistence type="predicted"/>
<evidence type="ECO:0000256" key="3">
    <source>
        <dbReference type="ARBA" id="ARBA00004991"/>
    </source>
</evidence>
<evidence type="ECO:0000256" key="10">
    <source>
        <dbReference type="ARBA" id="ARBA00022989"/>
    </source>
</evidence>
<evidence type="ECO:0000256" key="9">
    <source>
        <dbReference type="ARBA" id="ARBA00022919"/>
    </source>
</evidence>
<evidence type="ECO:0000256" key="7">
    <source>
        <dbReference type="ARBA" id="ARBA00022691"/>
    </source>
</evidence>
<dbReference type="PANTHER" id="PTHR45197">
    <property type="entry name" value="SYNTHASE, PUTATIVE (AFU_ORTHOLOGUE AFUA_7G04190)-RELATED"/>
    <property type="match status" value="1"/>
</dbReference>
<keyword evidence="8" id="KW-0812">Transmembrane</keyword>
<keyword evidence="6" id="KW-0808">Transferase</keyword>
<gene>
    <name evidence="14" type="primary">cfa</name>
    <name evidence="14" type="ORF">AK812_SmicGene37222</name>
</gene>
<sequence length="137" mass="14630">MRLEFIAHALGVKPGDKALEIGCGWGRLSNHLASKGAKVTGVTMSSDQQAYAKRMSASLGNSGLAENVYLEVISSVEMAEHVGIRNYNKFLKKVHSLLADDGAFYLQVAGLPRGYASGLDLSYNHYEDLAAALAGRG</sequence>
<keyword evidence="7" id="KW-0949">S-adenosyl-L-methionine</keyword>
<keyword evidence="9" id="KW-0746">Sphingolipid metabolism</keyword>
<dbReference type="Pfam" id="PF02353">
    <property type="entry name" value="CMAS"/>
    <property type="match status" value="1"/>
</dbReference>
<comment type="subcellular location">
    <subcellularLocation>
        <location evidence="1">Membrane</location>
        <topology evidence="1">Multi-pass membrane protein</topology>
    </subcellularLocation>
</comment>
<dbReference type="CDD" id="cd02440">
    <property type="entry name" value="AdoMet_MTases"/>
    <property type="match status" value="1"/>
</dbReference>
<evidence type="ECO:0000256" key="2">
    <source>
        <dbReference type="ARBA" id="ARBA00004760"/>
    </source>
</evidence>
<evidence type="ECO:0000256" key="13">
    <source>
        <dbReference type="ARBA" id="ARBA00039020"/>
    </source>
</evidence>
<dbReference type="OrthoDB" id="412182at2759"/>
<reference evidence="14 15" key="1">
    <citation type="submission" date="2016-02" db="EMBL/GenBank/DDBJ databases">
        <title>Genome analysis of coral dinoflagellate symbionts highlights evolutionary adaptations to a symbiotic lifestyle.</title>
        <authorList>
            <person name="Aranda M."/>
            <person name="Li Y."/>
            <person name="Liew Y.J."/>
            <person name="Baumgarten S."/>
            <person name="Simakov O."/>
            <person name="Wilson M."/>
            <person name="Piel J."/>
            <person name="Ashoor H."/>
            <person name="Bougouffa S."/>
            <person name="Bajic V.B."/>
            <person name="Ryu T."/>
            <person name="Ravasi T."/>
            <person name="Bayer T."/>
            <person name="Micklem G."/>
            <person name="Kim H."/>
            <person name="Bhak J."/>
            <person name="Lajeunesse T.C."/>
            <person name="Voolstra C.R."/>
        </authorList>
    </citation>
    <scope>NUCLEOTIDE SEQUENCE [LARGE SCALE GENOMIC DNA]</scope>
    <source>
        <strain evidence="14 15">CCMP2467</strain>
    </source>
</reference>
<dbReference type="EC" id="2.1.1.317" evidence="13"/>
<evidence type="ECO:0000256" key="5">
    <source>
        <dbReference type="ARBA" id="ARBA00022603"/>
    </source>
</evidence>
<comment type="pathway">
    <text evidence="2">Lipid metabolism; sphingolipid metabolism.</text>
</comment>
<evidence type="ECO:0000313" key="14">
    <source>
        <dbReference type="EMBL" id="OLP82148.1"/>
    </source>
</evidence>
<protein>
    <recommendedName>
        <fullName evidence="13">sphingolipid C(9)-methyltransferase</fullName>
        <ecNumber evidence="13">2.1.1.317</ecNumber>
    </recommendedName>
</protein>
<evidence type="ECO:0000256" key="11">
    <source>
        <dbReference type="ARBA" id="ARBA00023098"/>
    </source>
</evidence>
<dbReference type="Proteomes" id="UP000186817">
    <property type="component" value="Unassembled WGS sequence"/>
</dbReference>
<evidence type="ECO:0000256" key="4">
    <source>
        <dbReference type="ARBA" id="ARBA00022516"/>
    </source>
</evidence>
<keyword evidence="4" id="KW-0444">Lipid biosynthesis</keyword>